<organism evidence="1 2">
    <name type="scientific">Aequorivita soesokkakensis</name>
    <dbReference type="NCBI Taxonomy" id="1385699"/>
    <lineage>
        <taxon>Bacteria</taxon>
        <taxon>Pseudomonadati</taxon>
        <taxon>Bacteroidota</taxon>
        <taxon>Flavobacteriia</taxon>
        <taxon>Flavobacteriales</taxon>
        <taxon>Flavobacteriaceae</taxon>
        <taxon>Aequorivita</taxon>
    </lineage>
</organism>
<accession>A0A1A9LHG8</accession>
<dbReference type="EMBL" id="LXIE01000002">
    <property type="protein sequence ID" value="OAD92324.1"/>
    <property type="molecule type" value="Genomic_DNA"/>
</dbReference>
<dbReference type="Gene3D" id="3.10.180.10">
    <property type="entry name" value="2,3-Dihydroxybiphenyl 1,2-Dioxygenase, domain 1"/>
    <property type="match status" value="1"/>
</dbReference>
<dbReference type="SUPFAM" id="SSF54593">
    <property type="entry name" value="Glyoxalase/Bleomycin resistance protein/Dihydroxybiphenyl dioxygenase"/>
    <property type="match status" value="1"/>
</dbReference>
<protein>
    <submittedName>
        <fullName evidence="1">Glyoxalase</fullName>
    </submittedName>
</protein>
<dbReference type="InterPro" id="IPR029068">
    <property type="entry name" value="Glyas_Bleomycin-R_OHBP_Dase"/>
</dbReference>
<comment type="caution">
    <text evidence="1">The sequence shown here is derived from an EMBL/GenBank/DDBJ whole genome shotgun (WGS) entry which is preliminary data.</text>
</comment>
<dbReference type="OrthoDB" id="9795306at2"/>
<dbReference type="RefSeq" id="WP_068760976.1">
    <property type="nucleotide sequence ID" value="NZ_LXIE01000002.1"/>
</dbReference>
<dbReference type="PANTHER" id="PTHR33990">
    <property type="entry name" value="PROTEIN YJDN-RELATED"/>
    <property type="match status" value="1"/>
</dbReference>
<keyword evidence="2" id="KW-1185">Reference proteome</keyword>
<gene>
    <name evidence="1" type="ORF">A7A78_08800</name>
</gene>
<evidence type="ECO:0000313" key="1">
    <source>
        <dbReference type="EMBL" id="OAD92324.1"/>
    </source>
</evidence>
<proteinExistence type="predicted"/>
<dbReference type="PANTHER" id="PTHR33990:SF1">
    <property type="entry name" value="PROTEIN YJDN"/>
    <property type="match status" value="1"/>
</dbReference>
<reference evidence="1 2" key="1">
    <citation type="submission" date="2016-05" db="EMBL/GenBank/DDBJ databases">
        <title>Genome sequencing of Vitellibacter soesokkakensis RSSK-12.</title>
        <authorList>
            <person name="Thevarajoo S."/>
            <person name="Selvaratnam C."/>
            <person name="Goh K.M."/>
            <person name="Chan K.-G."/>
            <person name="Chong C.S."/>
        </authorList>
    </citation>
    <scope>NUCLEOTIDE SEQUENCE [LARGE SCALE GENOMIC DNA]</scope>
    <source>
        <strain evidence="1 2">RSSK-12</strain>
    </source>
</reference>
<name>A0A1A9LHG8_9FLAO</name>
<evidence type="ECO:0000313" key="2">
    <source>
        <dbReference type="Proteomes" id="UP000077552"/>
    </source>
</evidence>
<dbReference type="AlphaFoldDB" id="A0A1A9LHG8"/>
<dbReference type="STRING" id="1385699.A7A78_08800"/>
<sequence length="137" mass="15544">MVAQNNEKSRSAVFITFPGNCKKALTFYQSCFGGILHFEPFEEELEAYKEIVVSGTLLADSITIYGSDLVHNEGRKLGNYISIFLACKNTADRKQLIEKLAADKKNLFKENQEGQKLIELTDVFDVRWVLGLDDLKF</sequence>
<dbReference type="Proteomes" id="UP000077552">
    <property type="component" value="Unassembled WGS sequence"/>
</dbReference>